<evidence type="ECO:0000256" key="5">
    <source>
        <dbReference type="ARBA" id="ARBA00022833"/>
    </source>
</evidence>
<keyword evidence="6" id="KW-0391">Immunity</keyword>
<sequence length="2062" mass="240601">GNLYDLWNQNYIVVGSEEDPKFYARVALGAYSNPLLYVAPTFKCILVMDESKLEKADPPLLNRFEKQRITMNDALMPQEQDLVETLKDWAELISTVKLRGFKQEDLFIGFDKNETLQSLVIDVKKSFPEADEEEVLIKCKEKLINIASSDGMIRAEKSNLNLEEVRYWKNVYFNNQHHNNLIDHIQYRLKNFVHEENTPIQEEIVNDEGLQIIINTFSNINTDVKTCLQNQISCQVDKLSTFKTESQFQNRIKYFWTESQDEMLILQCDVTTINAGCIKLAKFLIEQFRNEYFQKKRRQLQLSSSKQKDMQQLPIKHVCIILHIHRELGSSSASFDFMCGWDKITIETLLPQERNLSTLLNESLSDLILSSTYPFEVILKQELLWCLLCIKYPSNIKSVEHIKMLNEKICENPILVNFLKTRTLEWLIENPNDTNWQYKIASNKKLLYAYSSFVNALLAHIRSIVRKPIAKWLYALEKYAVIHTIIFLHNKNLTTKGLAEFMMEGMEDYDEIIIDDDAYLLEFWNKIVDDKNIISIEELIGDPSPDSYKMPHGIYELEFPFSYYIMKKINDSRRVYEEELSLLFNDADNVDKKTGKLYSYKIEEYNKKFIKNIGEIPIIKNSPIVNYPEKYFKDFINIILSNEASSSSEVKEKDSKSNEELLKLIFKRRLSASDNDILNPVRLHLCWWENSSSILAELTLAQISPHVIKQFDTETDENKLLEIEFEKYLVEQVIRDLLNRINYLKEEEKKRCGDRLIIERWQYEVTKVISLCEKINATSELYSLRLLRICNDLLIAKSIPLDDMKQIIRYAQQNMISSDEVISKEFIDVVMTILIKLEPNEKNLIPRRLFILRCLDILALTSPVRQFLYQGLFTLQPFPLMGAIIIRIFKTEEKEHPNFILQLIRQPNQILGYSERLNIINRCFDINKLNTMMTTLTCDTFQQEFFSKLDLTTLVNCFNSAIGALYNNNIQPLQRIASIALLKEFAKKFWDLLIENKKDYIKPLTYKLCDVIDFDGASLVEQLNTTMKLVHPLINAFKLYLLRELRINKEFSTDDIKKFCEAQSNINWFSNLDLDDKEECRLPFNPYWAISDYGKLEIAYTLLYNSNNKTQFDEIFKQYNNQAPNLLNKMRLFGIVVSKLHVIRASREWRYNENQISVYFIEKINLLTAIPENFRANLLKIMTNTQSLLRVNNGITNSELLMKSVIAHVIGLHILLDSNTTPLSMYMHNIENAQNTFVLTCQSDIESLVFNAIAARDNVSRYSCKCGYKYLIGECGKAMATSKCPECKRVIGGSNFVSATGNTRIDTANRNAFEPNDQKGYISERIDKDISYTTRKMPPVAYRILHLIVHTIIGSQAPSQAVTALIQQHNKNYTNAVDYCMEHIKNDWEVLKRILNCSDENLALTFHSIIMALTNNPPTYNSKLDTPDDRDQWETNFTQIYVLPFTRNINESSAQFRAQIEQNMKKDDVKKSLLEEQINQTNSMDEKYCNENLPSLWRIICKIDFNSFRAYYISEPKNIRKYPFLNIFFKYFEDLPLIKYLYPMVKFIQMLNNKLGYKLLREDAKKTTFRMFIESEGDKEAYDALGKSFNEFQVAYNFMINKVKRYQCHDLPRIKPQITDKFSIIYGLIEGKDEGIYLCAILEYLINIQNTFLGKIMSIPPESCDSLGFLQSPSWDDTTSTIDDTPYFIRTMRVDHAIEDNFIIYEWNDEILQYSQRNLGIGKGQDIIYDLQRIESELANILVQNKVHFEVGNEQLVLEPFPYHLELFSSSMRILGDIKSVIPQEPIPSDKLSLIIGQNAITSYMSLSTFSSTLASKNNNSSELLSLLEILLCFIKRTSVGNGELSLIEFINQWVQLSSLTEDSRFETILSFNLQLKHIVSLYEIIEEQVADIMIQFVDKKYKKPLNEEMEEEIDNAIDYENRNKEKIPVDSFIIAMKRFIQRVLQIENYENYKEYHKLYDYFTDMSLNLWNNNVIKEILDAKFPNTLLVTNSFTAYEYVTQKKETFKSKQLYSSEMNTNSISIDTQMIAPSDATFLSLTSPTQPTRTRNKGKKVIGKFDVM</sequence>
<dbReference type="Pfam" id="PF20173">
    <property type="entry name" value="ZnF_RZ-type"/>
    <property type="match status" value="1"/>
</dbReference>
<keyword evidence="4" id="KW-0863">Zinc-finger</keyword>
<evidence type="ECO:0000256" key="3">
    <source>
        <dbReference type="ARBA" id="ARBA00022723"/>
    </source>
</evidence>
<dbReference type="EMBL" id="KI280398">
    <property type="protein sequence ID" value="ESA17186.1"/>
    <property type="molecule type" value="Genomic_DNA"/>
</dbReference>
<dbReference type="InterPro" id="IPR031248">
    <property type="entry name" value="RNF213"/>
</dbReference>
<dbReference type="InterPro" id="IPR046439">
    <property type="entry name" value="ZF_RZ_dom"/>
</dbReference>
<organism evidence="8">
    <name type="scientific">Rhizophagus irregularis (strain DAOM 181602 / DAOM 197198 / MUCL 43194)</name>
    <name type="common">Arbuscular mycorrhizal fungus</name>
    <name type="synonym">Glomus intraradices</name>
    <dbReference type="NCBI Taxonomy" id="747089"/>
    <lineage>
        <taxon>Eukaryota</taxon>
        <taxon>Fungi</taxon>
        <taxon>Fungi incertae sedis</taxon>
        <taxon>Mucoromycota</taxon>
        <taxon>Glomeromycotina</taxon>
        <taxon>Glomeromycetes</taxon>
        <taxon>Glomerales</taxon>
        <taxon>Glomeraceae</taxon>
        <taxon>Rhizophagus</taxon>
    </lineage>
</organism>
<gene>
    <name evidence="8" type="ORF">GLOINDRAFT_151170</name>
</gene>
<dbReference type="GO" id="GO:0004842">
    <property type="term" value="F:ubiquitin-protein transferase activity"/>
    <property type="evidence" value="ECO:0007669"/>
    <property type="project" value="InterPro"/>
</dbReference>
<comment type="subcellular location">
    <subcellularLocation>
        <location evidence="1">Cytoplasm</location>
    </subcellularLocation>
</comment>
<evidence type="ECO:0000256" key="1">
    <source>
        <dbReference type="ARBA" id="ARBA00004496"/>
    </source>
</evidence>
<evidence type="ECO:0000256" key="6">
    <source>
        <dbReference type="ARBA" id="ARBA00022859"/>
    </source>
</evidence>
<feature type="non-terminal residue" evidence="8">
    <location>
        <position position="1"/>
    </location>
</feature>
<evidence type="ECO:0000313" key="8">
    <source>
        <dbReference type="EMBL" id="ESA17186.1"/>
    </source>
</evidence>
<dbReference type="PROSITE" id="PS51981">
    <property type="entry name" value="ZF_RZ"/>
    <property type="match status" value="1"/>
</dbReference>
<keyword evidence="5" id="KW-0862">Zinc</keyword>
<keyword evidence="3" id="KW-0479">Metal-binding</keyword>
<proteinExistence type="predicted"/>
<dbReference type="GO" id="GO:0008270">
    <property type="term" value="F:zinc ion binding"/>
    <property type="evidence" value="ECO:0007669"/>
    <property type="project" value="UniProtKB-KW"/>
</dbReference>
<evidence type="ECO:0000256" key="2">
    <source>
        <dbReference type="ARBA" id="ARBA00022490"/>
    </source>
</evidence>
<dbReference type="GO" id="GO:0002376">
    <property type="term" value="P:immune system process"/>
    <property type="evidence" value="ECO:0007669"/>
    <property type="project" value="UniProtKB-KW"/>
</dbReference>
<feature type="domain" description="RZ-type" evidence="7">
    <location>
        <begin position="1241"/>
        <end position="1313"/>
    </location>
</feature>
<evidence type="ECO:0000259" key="7">
    <source>
        <dbReference type="PROSITE" id="PS51981"/>
    </source>
</evidence>
<accession>U9UNK9</accession>
<reference evidence="8" key="1">
    <citation type="submission" date="2013-07" db="EMBL/GenBank/DDBJ databases">
        <title>The genome of an arbuscular mycorrhizal fungus provides insights into the evolution of the oldest plant symbiosis.</title>
        <authorList>
            <consortium name="DOE Joint Genome Institute"/>
            <person name="Tisserant E."/>
            <person name="Malbreil M."/>
            <person name="Kuo A."/>
            <person name="Kohler A."/>
            <person name="Symeonidi A."/>
            <person name="Balestrini R."/>
            <person name="Charron P."/>
            <person name="Duensing N."/>
            <person name="Frei-dit-Frey N."/>
            <person name="Gianinazzi-Pearson V."/>
            <person name="Gilbert B."/>
            <person name="Handa Y."/>
            <person name="Hijri M."/>
            <person name="Kaul R."/>
            <person name="Kawaguchi M."/>
            <person name="Krajinski F."/>
            <person name="Lammers P."/>
            <person name="Lapierre D."/>
            <person name="Masclaux F.G."/>
            <person name="Murat C."/>
            <person name="Morin E."/>
            <person name="Ndikumana S."/>
            <person name="Pagni M."/>
            <person name="Petitpierre D."/>
            <person name="Requena N."/>
            <person name="Rosikiewicz P."/>
            <person name="Riley R."/>
            <person name="Saito K."/>
            <person name="San Clemente H."/>
            <person name="Shapiro H."/>
            <person name="van Tuinen D."/>
            <person name="Becard G."/>
            <person name="Bonfante P."/>
            <person name="Paszkowski U."/>
            <person name="Shachar-Hill Y."/>
            <person name="Young J.P."/>
            <person name="Sanders I.R."/>
            <person name="Henrissat B."/>
            <person name="Rensing S.A."/>
            <person name="Grigoriev I.V."/>
            <person name="Corradi N."/>
            <person name="Roux C."/>
            <person name="Martin F."/>
        </authorList>
    </citation>
    <scope>NUCLEOTIDE SEQUENCE</scope>
    <source>
        <strain evidence="8">DAOM 197198</strain>
    </source>
</reference>
<dbReference type="HOGENOM" id="CLU_000912_0_0_1"/>
<protein>
    <recommendedName>
        <fullName evidence="7">RZ-type domain-containing protein</fullName>
    </recommendedName>
</protein>
<dbReference type="GO" id="GO:0005737">
    <property type="term" value="C:cytoplasm"/>
    <property type="evidence" value="ECO:0007669"/>
    <property type="project" value="UniProtKB-SubCell"/>
</dbReference>
<dbReference type="VEuPathDB" id="FungiDB:RhiirFUN_011587"/>
<dbReference type="eggNOG" id="ENOG502S7R8">
    <property type="taxonomic scope" value="Eukaryota"/>
</dbReference>
<keyword evidence="2" id="KW-0963">Cytoplasm</keyword>
<dbReference type="PANTHER" id="PTHR22605:SF1">
    <property type="entry name" value="RZ-TYPE DOMAIN-CONTAINING PROTEIN"/>
    <property type="match status" value="1"/>
</dbReference>
<name>U9UNK9_RHIID</name>
<dbReference type="GO" id="GO:0016887">
    <property type="term" value="F:ATP hydrolysis activity"/>
    <property type="evidence" value="ECO:0007669"/>
    <property type="project" value="InterPro"/>
</dbReference>
<dbReference type="PANTHER" id="PTHR22605">
    <property type="entry name" value="RZ-TYPE DOMAIN-CONTAINING PROTEIN"/>
    <property type="match status" value="1"/>
</dbReference>
<evidence type="ECO:0000256" key="4">
    <source>
        <dbReference type="ARBA" id="ARBA00022771"/>
    </source>
</evidence>